<dbReference type="PANTHER" id="PTHR30185">
    <property type="entry name" value="CRYPTIC BETA-GLUCOSIDE BGL OPERON ANTITERMINATOR"/>
    <property type="match status" value="1"/>
</dbReference>
<dbReference type="Pfam" id="PF03123">
    <property type="entry name" value="CAT_RBD"/>
    <property type="match status" value="1"/>
</dbReference>
<dbReference type="SMART" id="SM01061">
    <property type="entry name" value="CAT_RBD"/>
    <property type="match status" value="1"/>
</dbReference>
<dbReference type="PANTHER" id="PTHR30185:SF15">
    <property type="entry name" value="CRYPTIC BETA-GLUCOSIDE BGL OPERON ANTITERMINATOR"/>
    <property type="match status" value="1"/>
</dbReference>
<feature type="domain" description="PRD" evidence="2">
    <location>
        <begin position="170"/>
        <end position="279"/>
    </location>
</feature>
<dbReference type="InterPro" id="IPR036650">
    <property type="entry name" value="CAT_RNA-bd_dom_sf"/>
</dbReference>
<evidence type="ECO:0000313" key="4">
    <source>
        <dbReference type="Proteomes" id="UP001139006"/>
    </source>
</evidence>
<dbReference type="AlphaFoldDB" id="A0A9X2FLJ5"/>
<dbReference type="GO" id="GO:0003723">
    <property type="term" value="F:RNA binding"/>
    <property type="evidence" value="ECO:0007669"/>
    <property type="project" value="InterPro"/>
</dbReference>
<comment type="caution">
    <text evidence="3">The sequence shown here is derived from an EMBL/GenBank/DDBJ whole genome shotgun (WGS) entry which is preliminary data.</text>
</comment>
<feature type="domain" description="PRD" evidence="2">
    <location>
        <begin position="65"/>
        <end position="169"/>
    </location>
</feature>
<dbReference type="RefSeq" id="WP_253362006.1">
    <property type="nucleotide sequence ID" value="NZ_JAIULA010000027.1"/>
</dbReference>
<dbReference type="InterPro" id="IPR011608">
    <property type="entry name" value="PRD"/>
</dbReference>
<dbReference type="Gene3D" id="2.30.24.10">
    <property type="entry name" value="CAT RNA-binding domain"/>
    <property type="match status" value="1"/>
</dbReference>
<keyword evidence="1" id="KW-0677">Repeat</keyword>
<dbReference type="SUPFAM" id="SSF50151">
    <property type="entry name" value="SacY-like RNA-binding domain"/>
    <property type="match status" value="1"/>
</dbReference>
<dbReference type="Pfam" id="PF00874">
    <property type="entry name" value="PRD"/>
    <property type="match status" value="2"/>
</dbReference>
<evidence type="ECO:0000313" key="3">
    <source>
        <dbReference type="EMBL" id="MCP0887846.1"/>
    </source>
</evidence>
<dbReference type="InterPro" id="IPR050661">
    <property type="entry name" value="BglG_antiterminators"/>
</dbReference>
<evidence type="ECO:0000256" key="1">
    <source>
        <dbReference type="ARBA" id="ARBA00022737"/>
    </source>
</evidence>
<gene>
    <name evidence="3" type="ORF">LB941_10945</name>
</gene>
<dbReference type="PROSITE" id="PS51372">
    <property type="entry name" value="PRD_2"/>
    <property type="match status" value="2"/>
</dbReference>
<protein>
    <submittedName>
        <fullName evidence="3">PRD domain-containing protein</fullName>
    </submittedName>
</protein>
<keyword evidence="4" id="KW-1185">Reference proteome</keyword>
<dbReference type="Gene3D" id="1.10.1790.10">
    <property type="entry name" value="PRD domain"/>
    <property type="match status" value="2"/>
</dbReference>
<reference evidence="3 4" key="1">
    <citation type="journal article" date="2023" name="Int. J. Syst. Evol. Microbiol.">
        <title>Ligilactobacillus ubinensis sp. nov., a novel species isolated from the wild ferment of a durian fruit (Durio zibethinus).</title>
        <authorList>
            <person name="Heng Y.C."/>
            <person name="Menon N."/>
            <person name="Chen B."/>
            <person name="Loo B.Z.L."/>
            <person name="Wong G.W.J."/>
            <person name="Lim A.C.H."/>
            <person name="Silvaraju S."/>
            <person name="Kittelmann S."/>
        </authorList>
    </citation>
    <scope>NUCLEOTIDE SEQUENCE [LARGE SCALE GENOMIC DNA]</scope>
    <source>
        <strain evidence="3 4">WILCCON 0076</strain>
    </source>
</reference>
<evidence type="ECO:0000259" key="2">
    <source>
        <dbReference type="PROSITE" id="PS51372"/>
    </source>
</evidence>
<dbReference type="SUPFAM" id="SSF63520">
    <property type="entry name" value="PTS-regulatory domain, PRD"/>
    <property type="match status" value="2"/>
</dbReference>
<proteinExistence type="predicted"/>
<name>A0A9X2FLJ5_9LACO</name>
<accession>A0A9X2FLJ5</accession>
<dbReference type="EMBL" id="JAIULA010000027">
    <property type="protein sequence ID" value="MCP0887846.1"/>
    <property type="molecule type" value="Genomic_DNA"/>
</dbReference>
<sequence>MEKYEISKVLNSSVVLAENGKNEEVIILGKGIGYGKKKGAVVDNAQIAQVFRPEINTGLENLLSEVSPEIIDVSTRIFKNIQRRFPDVNPSLLVSLIDHINFALKRNQEGLSFENKLYYDVQTYYPEEFELGRESLELINETCNVDLSKTEAASIAFHVADSRKDEKIDYDSMKITKLTDEVVKLIGVLSKKELNNKSLSYRRMIIHIKFFVERLITFKQINGNDDVMYEHVLEEYQDARKIAIKVLEYLYQQYDYNVTSEELMYLIIHINRNIFDKFE</sequence>
<dbReference type="InterPro" id="IPR004341">
    <property type="entry name" value="CAT_RNA-bd_dom"/>
</dbReference>
<dbReference type="Proteomes" id="UP001139006">
    <property type="component" value="Unassembled WGS sequence"/>
</dbReference>
<dbReference type="GO" id="GO:0006355">
    <property type="term" value="P:regulation of DNA-templated transcription"/>
    <property type="evidence" value="ECO:0007669"/>
    <property type="project" value="InterPro"/>
</dbReference>
<dbReference type="InterPro" id="IPR036634">
    <property type="entry name" value="PRD_sf"/>
</dbReference>
<organism evidence="3 4">
    <name type="scientific">Ligilactobacillus ubinensis</name>
    <dbReference type="NCBI Taxonomy" id="2876789"/>
    <lineage>
        <taxon>Bacteria</taxon>
        <taxon>Bacillati</taxon>
        <taxon>Bacillota</taxon>
        <taxon>Bacilli</taxon>
        <taxon>Lactobacillales</taxon>
        <taxon>Lactobacillaceae</taxon>
        <taxon>Ligilactobacillus</taxon>
    </lineage>
</organism>